<dbReference type="Gene3D" id="3.10.620.30">
    <property type="match status" value="1"/>
</dbReference>
<dbReference type="SMART" id="SM00460">
    <property type="entry name" value="TGc"/>
    <property type="match status" value="1"/>
</dbReference>
<dbReference type="EMBL" id="CP114976">
    <property type="protein sequence ID" value="WBE24344.1"/>
    <property type="molecule type" value="Genomic_DNA"/>
</dbReference>
<gene>
    <name evidence="3" type="ORF">O6P33_08120</name>
</gene>
<dbReference type="Pfam" id="PF01841">
    <property type="entry name" value="Transglut_core"/>
    <property type="match status" value="1"/>
</dbReference>
<accession>A0AAE9VRC5</accession>
<dbReference type="InterPro" id="IPR038765">
    <property type="entry name" value="Papain-like_cys_pep_sf"/>
</dbReference>
<sequence>MRMKHTLHTAEQSIPRISLIWLLIAQALVIAPHLFHVPLWLIGLWLGCAAWRVQVFRMRAPFPNTWVKALLMLASAFAVYLSRGSFVGLDAGIALLITAFILKMLEVRTQRDAVVVIFLGLFTVVTSYLFEDSLLAALYSIVPVLALLSALLGLQQSKFAQQPLVTFKLAARLLAQAVPLMVLLFVLFPRLEPLWSLPQPSNKGTTGLSSSMSPGDLAELGQSSALAFRARFEGEIPAQSQLYWRALTLPHFDGRSWSVNQRLEQQAPQWQAQGDSLSYSIIMEPSTQPWLFSLDVGSSEQANISQMSDFRLQRSTPVNRAYQYRATSWPDALRQPLLSERQQQQFLQLPRGGNAQTRAWAQQLRQQYPSDDALVAALLRHFNQEPYHYTLKPPLLGDDSVDEFLFSSQHGFCAHYAGAMVFALRAAGIPARVVAGYQGGEVNQTGQFVQVRQFDAHAWVEYWQPGVGWQSVDPTFQVAPERIERGLQDSMQDEAELFQGDFFSPLRYRHIGWVNQLRMSWENLNHSWQTQILGYQRDRQQAWLKQWFGKVDWQVLGLLLVISAALIIAVLVVWMFKPWQRQTEPVQRVLADLQKVMRRRGFNREPGEGLRSFYERISVDLTSEQQHALQVFLDTYEQQQYAQQTQDISALRQALVQVKKHLC</sequence>
<dbReference type="PANTHER" id="PTHR42736">
    <property type="entry name" value="PROTEIN-GLUTAMINE GAMMA-GLUTAMYLTRANSFERASE"/>
    <property type="match status" value="1"/>
</dbReference>
<dbReference type="RefSeq" id="WP_269817286.1">
    <property type="nucleotide sequence ID" value="NZ_CP114976.1"/>
</dbReference>
<protein>
    <submittedName>
        <fullName evidence="3">DUF3488 and transglutaminase-like domain-containing protein</fullName>
    </submittedName>
</protein>
<keyword evidence="1" id="KW-1133">Transmembrane helix</keyword>
<dbReference type="AlphaFoldDB" id="A0AAE9VRC5"/>
<dbReference type="SUPFAM" id="SSF54001">
    <property type="entry name" value="Cysteine proteinases"/>
    <property type="match status" value="1"/>
</dbReference>
<dbReference type="InterPro" id="IPR052901">
    <property type="entry name" value="Bact_TGase-like"/>
</dbReference>
<evidence type="ECO:0000313" key="3">
    <source>
        <dbReference type="EMBL" id="WBE24344.1"/>
    </source>
</evidence>
<keyword evidence="1" id="KW-0812">Transmembrane</keyword>
<dbReference type="PANTHER" id="PTHR42736:SF1">
    <property type="entry name" value="PROTEIN-GLUTAMINE GAMMA-GLUTAMYLTRANSFERASE"/>
    <property type="match status" value="1"/>
</dbReference>
<evidence type="ECO:0000259" key="2">
    <source>
        <dbReference type="SMART" id="SM00460"/>
    </source>
</evidence>
<keyword evidence="1" id="KW-0472">Membrane</keyword>
<proteinExistence type="predicted"/>
<evidence type="ECO:0000313" key="4">
    <source>
        <dbReference type="Proteomes" id="UP001212189"/>
    </source>
</evidence>
<evidence type="ECO:0000256" key="1">
    <source>
        <dbReference type="SAM" id="Phobius"/>
    </source>
</evidence>
<dbReference type="InterPro" id="IPR021878">
    <property type="entry name" value="TgpA_N"/>
</dbReference>
<reference evidence="3 4" key="1">
    <citation type="submission" date="2022-12" db="EMBL/GenBank/DDBJ databases">
        <title>Coexistence and Characterization of a Novel Tigecycline Resistance gene tet(X) variant and blaNDM-1 in a Pseudomonas caeni Isolate of Chicken Origin.</title>
        <authorList>
            <person name="Lu X."/>
            <person name="Zhang L."/>
            <person name="Li R."/>
            <person name="Wang Z."/>
        </authorList>
    </citation>
    <scope>NUCLEOTIDE SEQUENCE [LARGE SCALE GENOMIC DNA]</scope>
    <source>
        <strain evidence="3 4">CE14</strain>
    </source>
</reference>
<feature type="domain" description="Transglutaminase-like" evidence="2">
    <location>
        <begin position="405"/>
        <end position="476"/>
    </location>
</feature>
<feature type="transmembrane region" description="Helical" evidence="1">
    <location>
        <begin position="87"/>
        <end position="105"/>
    </location>
</feature>
<feature type="transmembrane region" description="Helical" evidence="1">
    <location>
        <begin position="555"/>
        <end position="576"/>
    </location>
</feature>
<dbReference type="Pfam" id="PF11992">
    <property type="entry name" value="TgpA_N"/>
    <property type="match status" value="1"/>
</dbReference>
<feature type="transmembrane region" description="Helical" evidence="1">
    <location>
        <begin position="112"/>
        <end position="130"/>
    </location>
</feature>
<dbReference type="KEGG" id="dce:O6P33_08120"/>
<name>A0AAE9VRC5_9GAMM</name>
<organism evidence="3 4">
    <name type="scientific">Denitrificimonas caeni</name>
    <dbReference type="NCBI Taxonomy" id="521720"/>
    <lineage>
        <taxon>Bacteria</taxon>
        <taxon>Pseudomonadati</taxon>
        <taxon>Pseudomonadota</taxon>
        <taxon>Gammaproteobacteria</taxon>
        <taxon>Pseudomonadales</taxon>
        <taxon>Pseudomonadaceae</taxon>
        <taxon>Denitrificimonas</taxon>
    </lineage>
</organism>
<keyword evidence="4" id="KW-1185">Reference proteome</keyword>
<feature type="transmembrane region" description="Helical" evidence="1">
    <location>
        <begin position="166"/>
        <end position="188"/>
    </location>
</feature>
<feature type="transmembrane region" description="Helical" evidence="1">
    <location>
        <begin position="136"/>
        <end position="154"/>
    </location>
</feature>
<feature type="transmembrane region" description="Helical" evidence="1">
    <location>
        <begin position="12"/>
        <end position="31"/>
    </location>
</feature>
<dbReference type="InterPro" id="IPR002931">
    <property type="entry name" value="Transglutaminase-like"/>
</dbReference>
<dbReference type="Proteomes" id="UP001212189">
    <property type="component" value="Chromosome"/>
</dbReference>